<evidence type="ECO:0000313" key="7">
    <source>
        <dbReference type="EMBL" id="CAK8685214.1"/>
    </source>
</evidence>
<feature type="region of interest" description="Disordered" evidence="4">
    <location>
        <begin position="324"/>
        <end position="349"/>
    </location>
</feature>
<evidence type="ECO:0000313" key="8">
    <source>
        <dbReference type="Proteomes" id="UP001642483"/>
    </source>
</evidence>
<feature type="compositionally biased region" description="Basic and acidic residues" evidence="4">
    <location>
        <begin position="584"/>
        <end position="594"/>
    </location>
</feature>
<accession>A0ABP0G3H5</accession>
<comment type="caution">
    <text evidence="7">The sequence shown here is derived from an EMBL/GenBank/DDBJ whole genome shotgun (WGS) entry which is preliminary data.</text>
</comment>
<feature type="compositionally biased region" description="Low complexity" evidence="4">
    <location>
        <begin position="554"/>
        <end position="575"/>
    </location>
</feature>
<dbReference type="PANTHER" id="PTHR21446:SF13">
    <property type="entry name" value="DUF3504 DOMAIN-CONTAINING PROTEIN"/>
    <property type="match status" value="1"/>
</dbReference>
<feature type="region of interest" description="Disordered" evidence="4">
    <location>
        <begin position="500"/>
        <end position="528"/>
    </location>
</feature>
<evidence type="ECO:0000256" key="3">
    <source>
        <dbReference type="ARBA" id="ARBA00022843"/>
    </source>
</evidence>
<dbReference type="Pfam" id="PF25561">
    <property type="entry name" value="QRICH1"/>
    <property type="match status" value="1"/>
</dbReference>
<dbReference type="InterPro" id="IPR021893">
    <property type="entry name" value="ZMYM2-like_C"/>
</dbReference>
<feature type="domain" description="ZMYM2-like/QRICH1 C-terminal" evidence="5">
    <location>
        <begin position="353"/>
        <end position="493"/>
    </location>
</feature>
<sequence>MDILDLSVGEKRSRRKAHVPQRRQALSTEVNNGSVSKYDTNDSGEFDDENNNGRSIESVSTARVSKDYYQQDAECYSSAQGGYEKPNLSLGEPGVHDNTNQNLSPYSSHDSNNVRNLEDSRSPSPAVLLNNSEKEQQEEHPGMVYSANANDNNNIVLKRGLERALPEKGSNSPAETAKRFASFSGLQERLGAMASDVQPTDTPGIPERTKKQNRWAFNVWREWARKRNLTSEGIPGAVGRVPLDVGKATEAELDYWLSKFVQEIRRKDGNPYPSHTLMQIVMGIQRYLRQQAGRPSICILDRSNPTYSRFRTVLDGRIKELTSEAGTSHKSGRRSSLSSNCSSLPSSVSNYPEQSVLWNAGIIGNDTALRLLNAVFYHNTVTFGIRVIDDHWNLKMSHFVIGNRGQQSQMYVEFVPSRDPVYVNRGLTKDCRVYAELGNPRCVVKLFQKYISLVPPDGAFYRHPQEPTLVDRSIRFSDQWVGKNRLRAMIKHVFDSTRLDGRDRHHNVSSSTSHRYLPNKFHANSGQPDANTLNAHVYDRLAQVMLQLSHMRSSPHQMQGSSSSVSSPANTSPSQAGHDTLIAPKEEETPRLVELKSGILPSESNSLKPNKQNDEPPMKRLHLDDGTEMDDVKVTSSCEKHVDENMLELAVPEAITAVTITRGSRRITIQLE</sequence>
<organism evidence="7 8">
    <name type="scientific">Clavelina lepadiformis</name>
    <name type="common">Light-bulb sea squirt</name>
    <name type="synonym">Ascidia lepadiformis</name>
    <dbReference type="NCBI Taxonomy" id="159417"/>
    <lineage>
        <taxon>Eukaryota</taxon>
        <taxon>Metazoa</taxon>
        <taxon>Chordata</taxon>
        <taxon>Tunicata</taxon>
        <taxon>Ascidiacea</taxon>
        <taxon>Aplousobranchia</taxon>
        <taxon>Clavelinidae</taxon>
        <taxon>Clavelina</taxon>
    </lineage>
</organism>
<dbReference type="Proteomes" id="UP001642483">
    <property type="component" value="Unassembled WGS sequence"/>
</dbReference>
<dbReference type="InterPro" id="IPR057926">
    <property type="entry name" value="QRICH1_dom"/>
</dbReference>
<evidence type="ECO:0000256" key="2">
    <source>
        <dbReference type="ARBA" id="ARBA00022553"/>
    </source>
</evidence>
<keyword evidence="2" id="KW-0597">Phosphoprotein</keyword>
<keyword evidence="1" id="KW-1017">Isopeptide bond</keyword>
<evidence type="ECO:0000256" key="1">
    <source>
        <dbReference type="ARBA" id="ARBA00022499"/>
    </source>
</evidence>
<feature type="region of interest" description="Disordered" evidence="4">
    <location>
        <begin position="77"/>
        <end position="127"/>
    </location>
</feature>
<feature type="compositionally biased region" description="Polar residues" evidence="4">
    <location>
        <begin position="24"/>
        <end position="41"/>
    </location>
</feature>
<feature type="region of interest" description="Disordered" evidence="4">
    <location>
        <begin position="1"/>
        <end position="61"/>
    </location>
</feature>
<feature type="compositionally biased region" description="Polar residues" evidence="4">
    <location>
        <begin position="97"/>
        <end position="115"/>
    </location>
</feature>
<feature type="region of interest" description="Disordered" evidence="4">
    <location>
        <begin position="551"/>
        <end position="623"/>
    </location>
</feature>
<proteinExistence type="predicted"/>
<protein>
    <submittedName>
        <fullName evidence="7">Uncharacterized protein</fullName>
    </submittedName>
</protein>
<name>A0ABP0G3H5_CLALP</name>
<dbReference type="Pfam" id="PF12012">
    <property type="entry name" value="DUF3504"/>
    <property type="match status" value="1"/>
</dbReference>
<evidence type="ECO:0000259" key="5">
    <source>
        <dbReference type="Pfam" id="PF12012"/>
    </source>
</evidence>
<gene>
    <name evidence="7" type="ORF">CVLEPA_LOCUS16355</name>
</gene>
<evidence type="ECO:0000259" key="6">
    <source>
        <dbReference type="Pfam" id="PF25561"/>
    </source>
</evidence>
<feature type="compositionally biased region" description="Polar residues" evidence="4">
    <location>
        <begin position="52"/>
        <end position="61"/>
    </location>
</feature>
<dbReference type="EMBL" id="CAWYQH010000099">
    <property type="protein sequence ID" value="CAK8685214.1"/>
    <property type="molecule type" value="Genomic_DNA"/>
</dbReference>
<feature type="domain" description="QRICH1-like" evidence="6">
    <location>
        <begin position="213"/>
        <end position="319"/>
    </location>
</feature>
<feature type="compositionally biased region" description="Low complexity" evidence="4">
    <location>
        <begin position="334"/>
        <end position="349"/>
    </location>
</feature>
<dbReference type="InterPro" id="IPR052787">
    <property type="entry name" value="MAVS"/>
</dbReference>
<reference evidence="7 8" key="1">
    <citation type="submission" date="2024-02" db="EMBL/GenBank/DDBJ databases">
        <authorList>
            <person name="Daric V."/>
            <person name="Darras S."/>
        </authorList>
    </citation>
    <scope>NUCLEOTIDE SEQUENCE [LARGE SCALE GENOMIC DNA]</scope>
</reference>
<keyword evidence="3" id="KW-0832">Ubl conjugation</keyword>
<dbReference type="PANTHER" id="PTHR21446">
    <property type="entry name" value="DUF3504 DOMAIN-CONTAINING PROTEIN"/>
    <property type="match status" value="1"/>
</dbReference>
<feature type="compositionally biased region" description="Basic and acidic residues" evidence="4">
    <location>
        <begin position="611"/>
        <end position="623"/>
    </location>
</feature>
<keyword evidence="8" id="KW-1185">Reference proteome</keyword>
<feature type="compositionally biased region" description="Basic residues" evidence="4">
    <location>
        <begin position="12"/>
        <end position="21"/>
    </location>
</feature>
<evidence type="ECO:0000256" key="4">
    <source>
        <dbReference type="SAM" id="MobiDB-lite"/>
    </source>
</evidence>